<accession>A0A1Q8SWV0</accession>
<evidence type="ECO:0000313" key="3">
    <source>
        <dbReference type="Proteomes" id="UP000186878"/>
    </source>
</evidence>
<dbReference type="CDD" id="cd02947">
    <property type="entry name" value="TRX_family"/>
    <property type="match status" value="1"/>
</dbReference>
<dbReference type="InterPro" id="IPR013766">
    <property type="entry name" value="Thioredoxin_domain"/>
</dbReference>
<dbReference type="Pfam" id="PF00085">
    <property type="entry name" value="Thioredoxin"/>
    <property type="match status" value="1"/>
</dbReference>
<evidence type="ECO:0000313" key="2">
    <source>
        <dbReference type="EMBL" id="OLO05880.1"/>
    </source>
</evidence>
<dbReference type="OrthoDB" id="215495at2"/>
<dbReference type="PROSITE" id="PS51352">
    <property type="entry name" value="THIOREDOXIN_2"/>
    <property type="match status" value="1"/>
</dbReference>
<dbReference type="AlphaFoldDB" id="A0A1Q8SWV0"/>
<dbReference type="InterPro" id="IPR036249">
    <property type="entry name" value="Thioredoxin-like_sf"/>
</dbReference>
<organism evidence="2 3">
    <name type="scientific">Salinicola socius</name>
    <dbReference type="NCBI Taxonomy" id="404433"/>
    <lineage>
        <taxon>Bacteria</taxon>
        <taxon>Pseudomonadati</taxon>
        <taxon>Pseudomonadota</taxon>
        <taxon>Gammaproteobacteria</taxon>
        <taxon>Oceanospirillales</taxon>
        <taxon>Halomonadaceae</taxon>
        <taxon>Salinicola</taxon>
    </lineage>
</organism>
<proteinExistence type="predicted"/>
<comment type="caution">
    <text evidence="2">The sequence shown here is derived from an EMBL/GenBank/DDBJ whole genome shotgun (WGS) entry which is preliminary data.</text>
</comment>
<keyword evidence="3" id="KW-1185">Reference proteome</keyword>
<dbReference type="Gene3D" id="3.40.30.10">
    <property type="entry name" value="Glutaredoxin"/>
    <property type="match status" value="1"/>
</dbReference>
<dbReference type="Proteomes" id="UP000186878">
    <property type="component" value="Unassembled WGS sequence"/>
</dbReference>
<dbReference type="STRING" id="404433.BTW07_02805"/>
<dbReference type="EMBL" id="MSDO01000002">
    <property type="protein sequence ID" value="OLO05880.1"/>
    <property type="molecule type" value="Genomic_DNA"/>
</dbReference>
<evidence type="ECO:0000259" key="1">
    <source>
        <dbReference type="PROSITE" id="PS51352"/>
    </source>
</evidence>
<dbReference type="RefSeq" id="WP_075568622.1">
    <property type="nucleotide sequence ID" value="NZ_MSDO01000002.1"/>
</dbReference>
<sequence>MTSDYTTDEPSRSSLYDIRGPAVVEFGAPWCPWCQAAQPLIAKAFEGLDDLPHVKIEDGKGRPLGRAFGVKLWPTLIFLHDGEEIVRCVRPESAEPLKQALAKIVTSP</sequence>
<protein>
    <submittedName>
        <fullName evidence="2">Thiol reductase thioredoxin</fullName>
    </submittedName>
</protein>
<gene>
    <name evidence="2" type="ORF">BTW07_02805</name>
</gene>
<dbReference type="SUPFAM" id="SSF52833">
    <property type="entry name" value="Thioredoxin-like"/>
    <property type="match status" value="1"/>
</dbReference>
<reference evidence="2 3" key="1">
    <citation type="submission" date="2016-12" db="EMBL/GenBank/DDBJ databases">
        <title>Draft genome sequences of strains Salinicola socius SMB35, Salinicola sp. MH3R3-1 and Chromohalobacter sp. SMB17 from the Verkhnekamsk potash mining region of Russia.</title>
        <authorList>
            <person name="Mavrodi D.V."/>
            <person name="Olsson B.E."/>
            <person name="Korsakova E.S."/>
            <person name="Pyankova A."/>
            <person name="Mavrodi O.V."/>
            <person name="Plotnikova E.G."/>
        </authorList>
    </citation>
    <scope>NUCLEOTIDE SEQUENCE [LARGE SCALE GENOMIC DNA]</scope>
    <source>
        <strain evidence="2 3">SMB35</strain>
    </source>
</reference>
<name>A0A1Q8SWV0_9GAMM</name>
<feature type="domain" description="Thioredoxin" evidence="1">
    <location>
        <begin position="1"/>
        <end position="106"/>
    </location>
</feature>